<keyword evidence="2" id="KW-0378">Hydrolase</keyword>
<reference evidence="4 5" key="1">
    <citation type="submission" date="2015-06" db="EMBL/GenBank/DDBJ databases">
        <title>Talaromyces atroroseus IBT 11181 draft genome.</title>
        <authorList>
            <person name="Rasmussen K.B."/>
            <person name="Rasmussen S."/>
            <person name="Petersen B."/>
            <person name="Sicheritz-Ponten T."/>
            <person name="Mortensen U.H."/>
            <person name="Thrane U."/>
        </authorList>
    </citation>
    <scope>NUCLEOTIDE SEQUENCE [LARGE SCALE GENOMIC DNA]</scope>
    <source>
        <strain evidence="4 5">IBT 11181</strain>
    </source>
</reference>
<name>A0A225AQL1_TALAT</name>
<feature type="domain" description="Beta-lactamase-related" evidence="3">
    <location>
        <begin position="36"/>
        <end position="420"/>
    </location>
</feature>
<dbReference type="STRING" id="1441469.A0A225AQL1"/>
<dbReference type="InterPro" id="IPR001466">
    <property type="entry name" value="Beta-lactam-related"/>
</dbReference>
<protein>
    <recommendedName>
        <fullName evidence="3">Beta-lactamase-related domain-containing protein</fullName>
    </recommendedName>
</protein>
<keyword evidence="5" id="KW-1185">Reference proteome</keyword>
<dbReference type="GeneID" id="31004747"/>
<comment type="caution">
    <text evidence="4">The sequence shown here is derived from an EMBL/GenBank/DDBJ whole genome shotgun (WGS) entry which is preliminary data.</text>
</comment>
<dbReference type="Proteomes" id="UP000214365">
    <property type="component" value="Unassembled WGS sequence"/>
</dbReference>
<proteinExistence type="inferred from homology"/>
<evidence type="ECO:0000313" key="5">
    <source>
        <dbReference type="Proteomes" id="UP000214365"/>
    </source>
</evidence>
<dbReference type="OrthoDB" id="428260at2759"/>
<dbReference type="Pfam" id="PF00144">
    <property type="entry name" value="Beta-lactamase"/>
    <property type="match status" value="1"/>
</dbReference>
<evidence type="ECO:0000256" key="1">
    <source>
        <dbReference type="ARBA" id="ARBA00009009"/>
    </source>
</evidence>
<dbReference type="PANTHER" id="PTHR43283">
    <property type="entry name" value="BETA-LACTAMASE-RELATED"/>
    <property type="match status" value="1"/>
</dbReference>
<sequence length="453" mass="50693">MSSFLRAHRVRPAYTCILKPSFSRSLTTTQRSMEDTFRAACKNKIIPGAVLLATDKSGTFNYSNVFGARSLEHPRSEPLSVDATMWIASCTKLFTSIAILQCVERGLFTLDEDVRHVLTELNDIDVLTGINGSAIESKKNSLPITLRQLLSHTSGFAYEFNSPLLQQWRKLQPQYNRRPPISVHNRFLHPLLYDPGSSWSYGPSIDWAGVLIERLTGLSLQDYMAQNIWQPLGITDMTFFLSGRDDLRARVASMSKREPYETSDNPTAKSTSVHAPEYQYCFNPDMADCQGGGGVFGSPVEYIKVLRALLLASDAPDVRPVPPKQLLHRSSVDAMFTPQLGGESQKALQAVAEIPRYNYMMGGMPPDTRKDWGLGGLLVMDDIAGWRSKGTMTWGGTPNLTWWIDRKVGLCGLYASQLMPIGDAKSVELEKVFEKAMYERYRQHVADQNDCTD</sequence>
<evidence type="ECO:0000256" key="2">
    <source>
        <dbReference type="ARBA" id="ARBA00022801"/>
    </source>
</evidence>
<dbReference type="PANTHER" id="PTHR43283:SF17">
    <property type="entry name" value="(LOVD), PUTATIVE (AFU_ORTHOLOGUE AFUA_5G00920)-RELATED"/>
    <property type="match status" value="1"/>
</dbReference>
<gene>
    <name evidence="4" type="ORF">UA08_04991</name>
</gene>
<dbReference type="GO" id="GO:0016787">
    <property type="term" value="F:hydrolase activity"/>
    <property type="evidence" value="ECO:0007669"/>
    <property type="project" value="UniProtKB-KW"/>
</dbReference>
<dbReference type="SUPFAM" id="SSF56601">
    <property type="entry name" value="beta-lactamase/transpeptidase-like"/>
    <property type="match status" value="1"/>
</dbReference>
<dbReference type="AlphaFoldDB" id="A0A225AQL1"/>
<dbReference type="Gene3D" id="3.40.710.10">
    <property type="entry name" value="DD-peptidase/beta-lactamase superfamily"/>
    <property type="match status" value="1"/>
</dbReference>
<evidence type="ECO:0000313" key="4">
    <source>
        <dbReference type="EMBL" id="OKL59538.1"/>
    </source>
</evidence>
<comment type="similarity">
    <text evidence="1">Belongs to the class-A beta-lactamase family.</text>
</comment>
<dbReference type="InterPro" id="IPR050789">
    <property type="entry name" value="Diverse_Enzym_Activities"/>
</dbReference>
<accession>A0A225AQL1</accession>
<dbReference type="RefSeq" id="XP_020119659.1">
    <property type="nucleotide sequence ID" value="XM_020267796.1"/>
</dbReference>
<evidence type="ECO:0000259" key="3">
    <source>
        <dbReference type="Pfam" id="PF00144"/>
    </source>
</evidence>
<dbReference type="InterPro" id="IPR012338">
    <property type="entry name" value="Beta-lactam/transpept-like"/>
</dbReference>
<organism evidence="4 5">
    <name type="scientific">Talaromyces atroroseus</name>
    <dbReference type="NCBI Taxonomy" id="1441469"/>
    <lineage>
        <taxon>Eukaryota</taxon>
        <taxon>Fungi</taxon>
        <taxon>Dikarya</taxon>
        <taxon>Ascomycota</taxon>
        <taxon>Pezizomycotina</taxon>
        <taxon>Eurotiomycetes</taxon>
        <taxon>Eurotiomycetidae</taxon>
        <taxon>Eurotiales</taxon>
        <taxon>Trichocomaceae</taxon>
        <taxon>Talaromyces</taxon>
        <taxon>Talaromyces sect. Trachyspermi</taxon>
    </lineage>
</organism>
<dbReference type="EMBL" id="LFMY01000007">
    <property type="protein sequence ID" value="OKL59538.1"/>
    <property type="molecule type" value="Genomic_DNA"/>
</dbReference>